<protein>
    <submittedName>
        <fullName evidence="2">Uncharacterized protein</fullName>
    </submittedName>
</protein>
<gene>
    <name evidence="2" type="ORF">FRACYDRAFT_252720</name>
</gene>
<reference evidence="2 3" key="1">
    <citation type="submission" date="2016-09" db="EMBL/GenBank/DDBJ databases">
        <title>Extensive genetic diversity and differential bi-allelic expression allows diatom success in the polar Southern Ocean.</title>
        <authorList>
            <consortium name="DOE Joint Genome Institute"/>
            <person name="Mock T."/>
            <person name="Otillar R.P."/>
            <person name="Strauss J."/>
            <person name="Dupont C."/>
            <person name="Frickenhaus S."/>
            <person name="Maumus F."/>
            <person name="Mcmullan M."/>
            <person name="Sanges R."/>
            <person name="Schmutz J."/>
            <person name="Toseland A."/>
            <person name="Valas R."/>
            <person name="Veluchamy A."/>
            <person name="Ward B.J."/>
            <person name="Allen A."/>
            <person name="Barry K."/>
            <person name="Falciatore A."/>
            <person name="Ferrante M."/>
            <person name="Fortunato A.E."/>
            <person name="Gloeckner G."/>
            <person name="Gruber A."/>
            <person name="Hipkin R."/>
            <person name="Janech M."/>
            <person name="Kroth P."/>
            <person name="Leese F."/>
            <person name="Lindquist E."/>
            <person name="Lyon B.R."/>
            <person name="Martin J."/>
            <person name="Mayer C."/>
            <person name="Parker M."/>
            <person name="Quesneville H."/>
            <person name="Raymond J."/>
            <person name="Uhlig C."/>
            <person name="Valentin K.U."/>
            <person name="Worden A.Z."/>
            <person name="Armbrust E.V."/>
            <person name="Bowler C."/>
            <person name="Green B."/>
            <person name="Moulton V."/>
            <person name="Van Oosterhout C."/>
            <person name="Grigoriev I."/>
        </authorList>
    </citation>
    <scope>NUCLEOTIDE SEQUENCE [LARGE SCALE GENOMIC DNA]</scope>
    <source>
        <strain evidence="2 3">CCMP1102</strain>
    </source>
</reference>
<name>A0A1E7ELR4_9STRA</name>
<organism evidence="2 3">
    <name type="scientific">Fragilariopsis cylindrus CCMP1102</name>
    <dbReference type="NCBI Taxonomy" id="635003"/>
    <lineage>
        <taxon>Eukaryota</taxon>
        <taxon>Sar</taxon>
        <taxon>Stramenopiles</taxon>
        <taxon>Ochrophyta</taxon>
        <taxon>Bacillariophyta</taxon>
        <taxon>Bacillariophyceae</taxon>
        <taxon>Bacillariophycidae</taxon>
        <taxon>Bacillariales</taxon>
        <taxon>Bacillariaceae</taxon>
        <taxon>Fragilariopsis</taxon>
    </lineage>
</organism>
<keyword evidence="3" id="KW-1185">Reference proteome</keyword>
<dbReference type="AlphaFoldDB" id="A0A1E7ELR4"/>
<proteinExistence type="predicted"/>
<accession>A0A1E7ELR4</accession>
<dbReference type="KEGG" id="fcy:FRACYDRAFT_252720"/>
<evidence type="ECO:0000256" key="1">
    <source>
        <dbReference type="SAM" id="MobiDB-lite"/>
    </source>
</evidence>
<dbReference type="Proteomes" id="UP000095751">
    <property type="component" value="Unassembled WGS sequence"/>
</dbReference>
<dbReference type="EMBL" id="KV784395">
    <property type="protein sequence ID" value="OEU06860.1"/>
    <property type="molecule type" value="Genomic_DNA"/>
</dbReference>
<dbReference type="InParanoid" id="A0A1E7ELR4"/>
<sequence>MDDSDSSDDDRYMQDNDTDYSYDADDVDELAAAAAERTRLKLILLLQRKRTYPKRTRNKIDRLAAVFLQRTELDIHNMLCEKNSYADNYRGLDSDRDTEDEVEAAIRFFPEVLSKRSQERLPIHFITCCFGKRERVICNLKAVSFIPLVARLTIEFGLFRDEGRGGLLFYDCEHTAMQNLITAGQTKSHDQQNPELVDDKCLLVMLKLRQMGLLKKEDIQSYGLLEQLWSNNVFPGKRSRFMIEWDPTLLTRVNFAGEIPLHDVALTRSIQIFQLVFEYGIRYYPNKKGISLLFQEVFSGRNL</sequence>
<evidence type="ECO:0000313" key="2">
    <source>
        <dbReference type="EMBL" id="OEU06860.1"/>
    </source>
</evidence>
<evidence type="ECO:0000313" key="3">
    <source>
        <dbReference type="Proteomes" id="UP000095751"/>
    </source>
</evidence>
<feature type="region of interest" description="Disordered" evidence="1">
    <location>
        <begin position="1"/>
        <end position="20"/>
    </location>
</feature>